<proteinExistence type="predicted"/>
<organism evidence="1">
    <name type="scientific">Brassica campestris</name>
    <name type="common">Field mustard</name>
    <dbReference type="NCBI Taxonomy" id="3711"/>
    <lineage>
        <taxon>Eukaryota</taxon>
        <taxon>Viridiplantae</taxon>
        <taxon>Streptophyta</taxon>
        <taxon>Embryophyta</taxon>
        <taxon>Tracheophyta</taxon>
        <taxon>Spermatophyta</taxon>
        <taxon>Magnoliopsida</taxon>
        <taxon>eudicotyledons</taxon>
        <taxon>Gunneridae</taxon>
        <taxon>Pentapetalae</taxon>
        <taxon>rosids</taxon>
        <taxon>malvids</taxon>
        <taxon>Brassicales</taxon>
        <taxon>Brassicaceae</taxon>
        <taxon>Brassiceae</taxon>
        <taxon>Brassica</taxon>
    </lineage>
</organism>
<protein>
    <submittedName>
        <fullName evidence="1">Uncharacterized protein</fullName>
    </submittedName>
</protein>
<gene>
    <name evidence="1" type="ORF">BRAA02T07745Z</name>
</gene>
<reference evidence="1" key="1">
    <citation type="submission" date="2018-11" db="EMBL/GenBank/DDBJ databases">
        <authorList>
            <consortium name="Genoscope - CEA"/>
            <person name="William W."/>
        </authorList>
    </citation>
    <scope>NUCLEOTIDE SEQUENCE</scope>
</reference>
<dbReference type="EMBL" id="LR031573">
    <property type="protein sequence ID" value="VDC90285.1"/>
    <property type="molecule type" value="Genomic_DNA"/>
</dbReference>
<name>A0A3P6AKK5_BRACM</name>
<dbReference type="AlphaFoldDB" id="A0A3P6AKK5"/>
<accession>A0A3P6AKK5</accession>
<sequence>MENTIATMMEYWCRGDEAMRDFTGTWFNKRREEMDTCFPVNLQIADSTKDTKVDQHVNYSHLLRLFEGTKADLQH</sequence>
<evidence type="ECO:0000313" key="1">
    <source>
        <dbReference type="EMBL" id="VDC90285.1"/>
    </source>
</evidence>